<dbReference type="InterPro" id="IPR029058">
    <property type="entry name" value="AB_hydrolase_fold"/>
</dbReference>
<keyword evidence="2 4" id="KW-0442">Lipid degradation</keyword>
<dbReference type="InterPro" id="IPR016715">
    <property type="entry name" value="PAF_acetylhydro_eukaryote"/>
</dbReference>
<comment type="similarity">
    <text evidence="4">Belongs to the serine esterase family.</text>
</comment>
<evidence type="ECO:0000313" key="7">
    <source>
        <dbReference type="EMBL" id="KAF2091232.1"/>
    </source>
</evidence>
<dbReference type="GO" id="GO:0016042">
    <property type="term" value="P:lipid catabolic process"/>
    <property type="evidence" value="ECO:0007669"/>
    <property type="project" value="UniProtKB-KW"/>
</dbReference>
<dbReference type="PIRSF" id="PIRSF018169">
    <property type="entry name" value="PAF_acetylhydrolase"/>
    <property type="match status" value="1"/>
</dbReference>
<evidence type="ECO:0000256" key="6">
    <source>
        <dbReference type="SAM" id="MobiDB-lite"/>
    </source>
</evidence>
<keyword evidence="1 4" id="KW-0378">Hydrolase</keyword>
<dbReference type="OrthoDB" id="2363873at2759"/>
<evidence type="ECO:0000256" key="5">
    <source>
        <dbReference type="PIRSR" id="PIRSR018169-1"/>
    </source>
</evidence>
<organism evidence="7 8">
    <name type="scientific">Saccharata proteae CBS 121410</name>
    <dbReference type="NCBI Taxonomy" id="1314787"/>
    <lineage>
        <taxon>Eukaryota</taxon>
        <taxon>Fungi</taxon>
        <taxon>Dikarya</taxon>
        <taxon>Ascomycota</taxon>
        <taxon>Pezizomycotina</taxon>
        <taxon>Dothideomycetes</taxon>
        <taxon>Dothideomycetes incertae sedis</taxon>
        <taxon>Botryosphaeriales</taxon>
        <taxon>Saccharataceae</taxon>
        <taxon>Saccharata</taxon>
    </lineage>
</organism>
<dbReference type="SUPFAM" id="SSF53474">
    <property type="entry name" value="alpha/beta-Hydrolases"/>
    <property type="match status" value="1"/>
</dbReference>
<evidence type="ECO:0000256" key="1">
    <source>
        <dbReference type="ARBA" id="ARBA00022801"/>
    </source>
</evidence>
<comment type="catalytic activity">
    <reaction evidence="4">
        <text>a 1-O-alkyl-2-acetyl-sn-glycero-3-phosphocholine + H2O = a 1-O-alkyl-sn-glycero-3-phosphocholine + acetate + H(+)</text>
        <dbReference type="Rhea" id="RHEA:17777"/>
        <dbReference type="ChEBI" id="CHEBI:15377"/>
        <dbReference type="ChEBI" id="CHEBI:15378"/>
        <dbReference type="ChEBI" id="CHEBI:30089"/>
        <dbReference type="ChEBI" id="CHEBI:30909"/>
        <dbReference type="ChEBI" id="CHEBI:36707"/>
        <dbReference type="EC" id="3.1.1.47"/>
    </reaction>
</comment>
<dbReference type="PANTHER" id="PTHR10272:SF7">
    <property type="entry name" value="PHOSPHOLIPASE-RELATED"/>
    <property type="match status" value="1"/>
</dbReference>
<dbReference type="EC" id="3.1.1.47" evidence="4"/>
<evidence type="ECO:0000313" key="8">
    <source>
        <dbReference type="Proteomes" id="UP000799776"/>
    </source>
</evidence>
<keyword evidence="8" id="KW-1185">Reference proteome</keyword>
<feature type="region of interest" description="Disordered" evidence="6">
    <location>
        <begin position="514"/>
        <end position="540"/>
    </location>
</feature>
<evidence type="ECO:0000256" key="3">
    <source>
        <dbReference type="ARBA" id="ARBA00023098"/>
    </source>
</evidence>
<dbReference type="Gene3D" id="3.40.50.1820">
    <property type="entry name" value="alpha/beta hydrolase"/>
    <property type="match status" value="1"/>
</dbReference>
<feature type="active site" description="Charge relay system" evidence="5">
    <location>
        <position position="316"/>
    </location>
</feature>
<evidence type="ECO:0000256" key="2">
    <source>
        <dbReference type="ARBA" id="ARBA00022963"/>
    </source>
</evidence>
<protein>
    <recommendedName>
        <fullName evidence="4">Putative phospholipase</fullName>
        <ecNumber evidence="4">3.1.1.47</ecNumber>
    </recommendedName>
</protein>
<sequence>MTWLSSLNPTPAFPEYSGPYKVGSVDVEIPVSELDSPSPAPDSGIPTVAFRIFYPCEPDSSERPVRWIPNPQRGYVSAYARFLGASNAFSHIFALFPQLLYYVTIPVHRNARMLPPPTTNKRWPVLVFSHGLGGSRNAYSHITGSLASHGMIVIAPDHRDGSAPISYIRKTATTDAKTIDYRTLPHSHTPEVWQQRDEQLSIRLWELGCIHDALLKIDQGTPPTNLDPNRSSSKNIDTTTLLSIFAHNLDIHTPGSITWAGHSFGGATMLQFTKSVFYRPSAIEAEKASYTPLFTPSPSSPLISQITPSTPVALLDMWTLPLVSPATRWLWERPMPCYAPSGPGGTVLLSVLSEAFVNWRSHLVETKRALSANPAATTSTQPASSKPGPRFFYPASSAHLSQSDFGILFPWATKKIFKAEEPDRTLKLNVRAILQVMREAGLEVAPTSSADMEVEDAADEDADWEVILDPVGGVRGWIALRTDFLSQEAEMRKEREGEMEGEGEGVEVVVEGEALGQMQREETRRKSQGGVVGMVEKHPN</sequence>
<feature type="active site" description="Nucleophile" evidence="5">
    <location>
        <position position="263"/>
    </location>
</feature>
<keyword evidence="3 4" id="KW-0443">Lipid metabolism</keyword>
<gene>
    <name evidence="7" type="ORF">K490DRAFT_33812</name>
</gene>
<dbReference type="AlphaFoldDB" id="A0A9P4I305"/>
<proteinExistence type="inferred from homology"/>
<dbReference type="GO" id="GO:0003847">
    <property type="term" value="F:1-alkyl-2-acetylglycerophosphocholine esterase activity"/>
    <property type="evidence" value="ECO:0007669"/>
    <property type="project" value="UniProtKB-UniRule"/>
</dbReference>
<dbReference type="PANTHER" id="PTHR10272">
    <property type="entry name" value="PLATELET-ACTIVATING FACTOR ACETYLHYDROLASE"/>
    <property type="match status" value="1"/>
</dbReference>
<comment type="caution">
    <text evidence="7">The sequence shown here is derived from an EMBL/GenBank/DDBJ whole genome shotgun (WGS) entry which is preliminary data.</text>
</comment>
<name>A0A9P4I305_9PEZI</name>
<dbReference type="Proteomes" id="UP000799776">
    <property type="component" value="Unassembled WGS sequence"/>
</dbReference>
<feature type="active site" description="Charge relay system" evidence="5">
    <location>
        <position position="399"/>
    </location>
</feature>
<dbReference type="EMBL" id="ML978712">
    <property type="protein sequence ID" value="KAF2091232.1"/>
    <property type="molecule type" value="Genomic_DNA"/>
</dbReference>
<reference evidence="7" key="1">
    <citation type="journal article" date="2020" name="Stud. Mycol.">
        <title>101 Dothideomycetes genomes: a test case for predicting lifestyles and emergence of pathogens.</title>
        <authorList>
            <person name="Haridas S."/>
            <person name="Albert R."/>
            <person name="Binder M."/>
            <person name="Bloem J."/>
            <person name="Labutti K."/>
            <person name="Salamov A."/>
            <person name="Andreopoulos B."/>
            <person name="Baker S."/>
            <person name="Barry K."/>
            <person name="Bills G."/>
            <person name="Bluhm B."/>
            <person name="Cannon C."/>
            <person name="Castanera R."/>
            <person name="Culley D."/>
            <person name="Daum C."/>
            <person name="Ezra D."/>
            <person name="Gonzalez J."/>
            <person name="Henrissat B."/>
            <person name="Kuo A."/>
            <person name="Liang C."/>
            <person name="Lipzen A."/>
            <person name="Lutzoni F."/>
            <person name="Magnuson J."/>
            <person name="Mondo S."/>
            <person name="Nolan M."/>
            <person name="Ohm R."/>
            <person name="Pangilinan J."/>
            <person name="Park H.-J."/>
            <person name="Ramirez L."/>
            <person name="Alfaro M."/>
            <person name="Sun H."/>
            <person name="Tritt A."/>
            <person name="Yoshinaga Y."/>
            <person name="Zwiers L.-H."/>
            <person name="Turgeon B."/>
            <person name="Goodwin S."/>
            <person name="Spatafora J."/>
            <person name="Crous P."/>
            <person name="Grigoriev I."/>
        </authorList>
    </citation>
    <scope>NUCLEOTIDE SEQUENCE</scope>
    <source>
        <strain evidence="7">CBS 121410</strain>
    </source>
</reference>
<dbReference type="Pfam" id="PF03403">
    <property type="entry name" value="PAF-AH_p_II"/>
    <property type="match status" value="1"/>
</dbReference>
<accession>A0A9P4I305</accession>
<evidence type="ECO:0000256" key="4">
    <source>
        <dbReference type="PIRNR" id="PIRNR018169"/>
    </source>
</evidence>